<feature type="domain" description="HTH tetR-type" evidence="6">
    <location>
        <begin position="1"/>
        <end position="61"/>
    </location>
</feature>
<feature type="DNA-binding region" description="H-T-H motif" evidence="5">
    <location>
        <begin position="24"/>
        <end position="43"/>
    </location>
</feature>
<accession>A0A124FXM2</accession>
<dbReference type="PRINTS" id="PR00455">
    <property type="entry name" value="HTHTETR"/>
</dbReference>
<evidence type="ECO:0000256" key="4">
    <source>
        <dbReference type="ARBA" id="ARBA00023163"/>
    </source>
</evidence>
<reference evidence="8" key="1">
    <citation type="journal article" date="2015" name="MBio">
        <title>Genome-Resolved Metagenomic Analysis Reveals Roles for Candidate Phyla and Other Microbial Community Members in Biogeochemical Transformations in Oil Reservoirs.</title>
        <authorList>
            <person name="Hu P."/>
            <person name="Tom L."/>
            <person name="Singh A."/>
            <person name="Thomas B.C."/>
            <person name="Baker B.J."/>
            <person name="Piceno Y.M."/>
            <person name="Andersen G.L."/>
            <person name="Banfield J.F."/>
        </authorList>
    </citation>
    <scope>NUCLEOTIDE SEQUENCE [LARGE SCALE GENOMIC DNA]</scope>
</reference>
<sequence>MVLRDRIIEKAGNFFIQQGVRNSSMDEIATSLGISKRTIYETFRDKEDLLISFLKKTWADRYACFSAYLCDEYNVIELFLKIIEAQLNRPMVNVKFFEDINRYYPYAAKLIQEEVNRNNAFLRDFLRKGIEQGYIYRNLNVEVTAFLLEDSTYTYIRASHMEQPPFSYRELFFTMMINFIRGISTEKGIRIIDEYLANQEKKTEN</sequence>
<dbReference type="InterPro" id="IPR009057">
    <property type="entry name" value="Homeodomain-like_sf"/>
</dbReference>
<comment type="caution">
    <text evidence="7">The sequence shown here is derived from an EMBL/GenBank/DDBJ whole genome shotgun (WGS) entry which is preliminary data.</text>
</comment>
<dbReference type="AlphaFoldDB" id="A0A124FXM2"/>
<dbReference type="Proteomes" id="UP000053860">
    <property type="component" value="Unassembled WGS sequence"/>
</dbReference>
<evidence type="ECO:0000259" key="6">
    <source>
        <dbReference type="PROSITE" id="PS50977"/>
    </source>
</evidence>
<dbReference type="InterPro" id="IPR001647">
    <property type="entry name" value="HTH_TetR"/>
</dbReference>
<evidence type="ECO:0000256" key="3">
    <source>
        <dbReference type="ARBA" id="ARBA00023125"/>
    </source>
</evidence>
<gene>
    <name evidence="7" type="ORF">XD92_0267</name>
</gene>
<keyword evidence="3 5" id="KW-0238">DNA-binding</keyword>
<evidence type="ECO:0000256" key="5">
    <source>
        <dbReference type="PROSITE-ProRule" id="PRU00335"/>
    </source>
</evidence>
<dbReference type="Gene3D" id="1.10.357.10">
    <property type="entry name" value="Tetracycline Repressor, domain 2"/>
    <property type="match status" value="1"/>
</dbReference>
<dbReference type="SUPFAM" id="SSF46689">
    <property type="entry name" value="Homeodomain-like"/>
    <property type="match status" value="1"/>
</dbReference>
<dbReference type="GO" id="GO:0000976">
    <property type="term" value="F:transcription cis-regulatory region binding"/>
    <property type="evidence" value="ECO:0007669"/>
    <property type="project" value="TreeGrafter"/>
</dbReference>
<organism evidence="7 8">
    <name type="scientific">Proteiniphilum acetatigenes</name>
    <dbReference type="NCBI Taxonomy" id="294710"/>
    <lineage>
        <taxon>Bacteria</taxon>
        <taxon>Pseudomonadati</taxon>
        <taxon>Bacteroidota</taxon>
        <taxon>Bacteroidia</taxon>
        <taxon>Bacteroidales</taxon>
        <taxon>Dysgonomonadaceae</taxon>
        <taxon>Proteiniphilum</taxon>
    </lineage>
</organism>
<keyword evidence="4" id="KW-0804">Transcription</keyword>
<dbReference type="InterPro" id="IPR036271">
    <property type="entry name" value="Tet_transcr_reg_TetR-rel_C_sf"/>
</dbReference>
<evidence type="ECO:0000256" key="1">
    <source>
        <dbReference type="ARBA" id="ARBA00022491"/>
    </source>
</evidence>
<dbReference type="EMBL" id="LGGN01000027">
    <property type="protein sequence ID" value="KUK78491.1"/>
    <property type="molecule type" value="Genomic_DNA"/>
</dbReference>
<evidence type="ECO:0000313" key="7">
    <source>
        <dbReference type="EMBL" id="KUK78491.1"/>
    </source>
</evidence>
<protein>
    <submittedName>
        <fullName evidence="7">TetR family Bacterial regulatory protein</fullName>
    </submittedName>
</protein>
<evidence type="ECO:0000256" key="2">
    <source>
        <dbReference type="ARBA" id="ARBA00023015"/>
    </source>
</evidence>
<dbReference type="PANTHER" id="PTHR30055:SF175">
    <property type="entry name" value="HTH-TYPE TRANSCRIPTIONAL REPRESSOR KSTR2"/>
    <property type="match status" value="1"/>
</dbReference>
<dbReference type="InterPro" id="IPR050109">
    <property type="entry name" value="HTH-type_TetR-like_transc_reg"/>
</dbReference>
<dbReference type="PANTHER" id="PTHR30055">
    <property type="entry name" value="HTH-TYPE TRANSCRIPTIONAL REGULATOR RUTR"/>
    <property type="match status" value="1"/>
</dbReference>
<dbReference type="Pfam" id="PF00440">
    <property type="entry name" value="TetR_N"/>
    <property type="match status" value="1"/>
</dbReference>
<keyword evidence="2" id="KW-0805">Transcription regulation</keyword>
<keyword evidence="1" id="KW-0678">Repressor</keyword>
<dbReference type="PROSITE" id="PS50977">
    <property type="entry name" value="HTH_TETR_2"/>
    <property type="match status" value="1"/>
</dbReference>
<dbReference type="GO" id="GO:0003700">
    <property type="term" value="F:DNA-binding transcription factor activity"/>
    <property type="evidence" value="ECO:0007669"/>
    <property type="project" value="TreeGrafter"/>
</dbReference>
<name>A0A124FXM2_9BACT</name>
<proteinExistence type="predicted"/>
<dbReference type="Gene3D" id="1.10.10.60">
    <property type="entry name" value="Homeodomain-like"/>
    <property type="match status" value="1"/>
</dbReference>
<evidence type="ECO:0000313" key="8">
    <source>
        <dbReference type="Proteomes" id="UP000053860"/>
    </source>
</evidence>
<dbReference type="SUPFAM" id="SSF48498">
    <property type="entry name" value="Tetracyclin repressor-like, C-terminal domain"/>
    <property type="match status" value="1"/>
</dbReference>